<evidence type="ECO:0000313" key="1">
    <source>
        <dbReference type="EMBL" id="KAE8143902.1"/>
    </source>
</evidence>
<accession>A0A5N6TC79</accession>
<dbReference type="Proteomes" id="UP000325672">
    <property type="component" value="Unassembled WGS sequence"/>
</dbReference>
<dbReference type="RefSeq" id="XP_031919965.1">
    <property type="nucleotide sequence ID" value="XM_032058377.1"/>
</dbReference>
<keyword evidence="2" id="KW-1185">Reference proteome</keyword>
<protein>
    <submittedName>
        <fullName evidence="1">Uncharacterized protein</fullName>
    </submittedName>
</protein>
<proteinExistence type="predicted"/>
<dbReference type="AlphaFoldDB" id="A0A5N6TC79"/>
<dbReference type="EMBL" id="ML743551">
    <property type="protein sequence ID" value="KAE8143902.1"/>
    <property type="molecule type" value="Genomic_DNA"/>
</dbReference>
<dbReference type="GeneID" id="43642587"/>
<gene>
    <name evidence="1" type="ORF">BDV38DRAFT_276970</name>
</gene>
<reference evidence="1 2" key="1">
    <citation type="submission" date="2019-04" db="EMBL/GenBank/DDBJ databases">
        <title>Friends and foes A comparative genomics study of 23 Aspergillus species from section Flavi.</title>
        <authorList>
            <consortium name="DOE Joint Genome Institute"/>
            <person name="Kjaerbolling I."/>
            <person name="Vesth T."/>
            <person name="Frisvad J.C."/>
            <person name="Nybo J.L."/>
            <person name="Theobald S."/>
            <person name="Kildgaard S."/>
            <person name="Isbrandt T."/>
            <person name="Kuo A."/>
            <person name="Sato A."/>
            <person name="Lyhne E.K."/>
            <person name="Kogle M.E."/>
            <person name="Wiebenga A."/>
            <person name="Kun R.S."/>
            <person name="Lubbers R.J."/>
            <person name="Makela M.R."/>
            <person name="Barry K."/>
            <person name="Chovatia M."/>
            <person name="Clum A."/>
            <person name="Daum C."/>
            <person name="Haridas S."/>
            <person name="He G."/>
            <person name="LaButti K."/>
            <person name="Lipzen A."/>
            <person name="Mondo S."/>
            <person name="Riley R."/>
            <person name="Salamov A."/>
            <person name="Simmons B.A."/>
            <person name="Magnuson J.K."/>
            <person name="Henrissat B."/>
            <person name="Mortensen U.H."/>
            <person name="Larsen T.O."/>
            <person name="Devries R.P."/>
            <person name="Grigoriev I.V."/>
            <person name="Machida M."/>
            <person name="Baker S.E."/>
            <person name="Andersen M.R."/>
        </authorList>
    </citation>
    <scope>NUCLEOTIDE SEQUENCE [LARGE SCALE GENOMIC DNA]</scope>
    <source>
        <strain evidence="1 2">CBS 117625</strain>
    </source>
</reference>
<evidence type="ECO:0000313" key="2">
    <source>
        <dbReference type="Proteomes" id="UP000325672"/>
    </source>
</evidence>
<name>A0A5N6TC79_ASPPS</name>
<dbReference type="OrthoDB" id="3509531at2759"/>
<sequence length="241" mass="26549">MSSIPSMPKTPAEWLRYVQSEVFTSVPSRQEQKTIQNSIIERDIYLDETKIVQPPAQLWYVYTDVFAFTQPEITISPEAYGSMQIIARVLTADTPVNLKVIPDTICWVYLYASILDQPISVSVGDQEPLLLELGPATGNVGVKLIVTPDHIDLEYQQDYIRAVDEDLQASLNTQLRIALALSGRNTSVASSICSYVASVTANIALSFYSQTNSQAVALGQQLEVQGMTGPDMGYAPILKID</sequence>
<organism evidence="1 2">
    <name type="scientific">Aspergillus pseudotamarii</name>
    <dbReference type="NCBI Taxonomy" id="132259"/>
    <lineage>
        <taxon>Eukaryota</taxon>
        <taxon>Fungi</taxon>
        <taxon>Dikarya</taxon>
        <taxon>Ascomycota</taxon>
        <taxon>Pezizomycotina</taxon>
        <taxon>Eurotiomycetes</taxon>
        <taxon>Eurotiomycetidae</taxon>
        <taxon>Eurotiales</taxon>
        <taxon>Aspergillaceae</taxon>
        <taxon>Aspergillus</taxon>
        <taxon>Aspergillus subgen. Circumdati</taxon>
    </lineage>
</organism>